<accession>A0ABN9UP38</accession>
<dbReference type="Proteomes" id="UP001189429">
    <property type="component" value="Unassembled WGS sequence"/>
</dbReference>
<organism evidence="2 3">
    <name type="scientific">Prorocentrum cordatum</name>
    <dbReference type="NCBI Taxonomy" id="2364126"/>
    <lineage>
        <taxon>Eukaryota</taxon>
        <taxon>Sar</taxon>
        <taxon>Alveolata</taxon>
        <taxon>Dinophyceae</taxon>
        <taxon>Prorocentrales</taxon>
        <taxon>Prorocentraceae</taxon>
        <taxon>Prorocentrum</taxon>
    </lineage>
</organism>
<gene>
    <name evidence="2" type="ORF">PCOR1329_LOCUS50191</name>
</gene>
<evidence type="ECO:0000259" key="1">
    <source>
        <dbReference type="Pfam" id="PF01590"/>
    </source>
</evidence>
<dbReference type="Gene3D" id="3.30.450.40">
    <property type="match status" value="1"/>
</dbReference>
<reference evidence="2" key="1">
    <citation type="submission" date="2023-10" db="EMBL/GenBank/DDBJ databases">
        <authorList>
            <person name="Chen Y."/>
            <person name="Shah S."/>
            <person name="Dougan E. K."/>
            <person name="Thang M."/>
            <person name="Chan C."/>
        </authorList>
    </citation>
    <scope>NUCLEOTIDE SEQUENCE [LARGE SCALE GENOMIC DNA]</scope>
</reference>
<feature type="domain" description="GAF" evidence="1">
    <location>
        <begin position="96"/>
        <end position="231"/>
    </location>
</feature>
<dbReference type="EMBL" id="CAUYUJ010016071">
    <property type="protein sequence ID" value="CAK0861560.1"/>
    <property type="molecule type" value="Genomic_DNA"/>
</dbReference>
<sequence length="244" mass="26839">MTDIDRRSMTRCEATRTRNEVGVHCADESGELGAAKGFTSFRVCAGPLITAGASAALGGGVVKDRQADRSHDGRRRAVFSESPWFGNAAQHACQIEEIMDELARHFNVDLCILTWRAHGELCFKAGSLVGTIDVPRTWEYRHGHEYQLYNHTIPWALPVIIDDVQKDEVHRRVTLPPPLPGAARFYAAAPLLRDGAEFIGTLCIVDSRAPRSNFRLDDAGALVEKAKQLVAVAQELFDSDGART</sequence>
<protein>
    <recommendedName>
        <fullName evidence="1">GAF domain-containing protein</fullName>
    </recommendedName>
</protein>
<comment type="caution">
    <text evidence="2">The sequence shown here is derived from an EMBL/GenBank/DDBJ whole genome shotgun (WGS) entry which is preliminary data.</text>
</comment>
<evidence type="ECO:0000313" key="3">
    <source>
        <dbReference type="Proteomes" id="UP001189429"/>
    </source>
</evidence>
<dbReference type="InterPro" id="IPR029016">
    <property type="entry name" value="GAF-like_dom_sf"/>
</dbReference>
<dbReference type="Pfam" id="PF01590">
    <property type="entry name" value="GAF"/>
    <property type="match status" value="1"/>
</dbReference>
<dbReference type="InterPro" id="IPR003018">
    <property type="entry name" value="GAF"/>
</dbReference>
<keyword evidence="3" id="KW-1185">Reference proteome</keyword>
<name>A0ABN9UP38_9DINO</name>
<dbReference type="SUPFAM" id="SSF55781">
    <property type="entry name" value="GAF domain-like"/>
    <property type="match status" value="1"/>
</dbReference>
<proteinExistence type="predicted"/>
<evidence type="ECO:0000313" key="2">
    <source>
        <dbReference type="EMBL" id="CAK0861560.1"/>
    </source>
</evidence>